<keyword evidence="2" id="KW-0812">Transmembrane</keyword>
<organism evidence="3 4">
    <name type="scientific">Cyclocybe aegerita</name>
    <name type="common">Black poplar mushroom</name>
    <name type="synonym">Agrocybe aegerita</name>
    <dbReference type="NCBI Taxonomy" id="1973307"/>
    <lineage>
        <taxon>Eukaryota</taxon>
        <taxon>Fungi</taxon>
        <taxon>Dikarya</taxon>
        <taxon>Basidiomycota</taxon>
        <taxon>Agaricomycotina</taxon>
        <taxon>Agaricomycetes</taxon>
        <taxon>Agaricomycetidae</taxon>
        <taxon>Agaricales</taxon>
        <taxon>Agaricineae</taxon>
        <taxon>Bolbitiaceae</taxon>
        <taxon>Cyclocybe</taxon>
    </lineage>
</organism>
<dbReference type="AlphaFoldDB" id="A0A8S0WT34"/>
<reference evidence="3 4" key="1">
    <citation type="submission" date="2020-01" db="EMBL/GenBank/DDBJ databases">
        <authorList>
            <person name="Gupta K D."/>
        </authorList>
    </citation>
    <scope>NUCLEOTIDE SEQUENCE [LARGE SCALE GENOMIC DNA]</scope>
</reference>
<keyword evidence="4" id="KW-1185">Reference proteome</keyword>
<feature type="transmembrane region" description="Helical" evidence="2">
    <location>
        <begin position="56"/>
        <end position="79"/>
    </location>
</feature>
<name>A0A8S0WT34_CYCAE</name>
<feature type="region of interest" description="Disordered" evidence="1">
    <location>
        <begin position="182"/>
        <end position="202"/>
    </location>
</feature>
<feature type="transmembrane region" description="Helical" evidence="2">
    <location>
        <begin position="20"/>
        <end position="44"/>
    </location>
</feature>
<gene>
    <name evidence="3" type="ORF">AAE3_LOCUS7192</name>
</gene>
<accession>A0A8S0WT34</accession>
<sequence>MMIWRCLVLYEGTGRCRWNLFLGFIGLLVLISLGSGLLLFALIFKTTHLVGSLFMIAVPCATSITNIIFATLITLRLLWHQSRMKEALGWAYKSPYTRIITICIESCSLIIVVCIAFLVIRLGDLPGRVILEMLLTPVSVLSPLLMIHNVAKGRDIVSTIHTRQIEIRIADLMAQPHGRVGNTSSSIRFDPDYTTSSCDHGP</sequence>
<keyword evidence="2" id="KW-1133">Transmembrane helix</keyword>
<dbReference type="EMBL" id="CACVBS010000046">
    <property type="protein sequence ID" value="CAA7264906.1"/>
    <property type="molecule type" value="Genomic_DNA"/>
</dbReference>
<keyword evidence="2" id="KW-0472">Membrane</keyword>
<evidence type="ECO:0000313" key="3">
    <source>
        <dbReference type="EMBL" id="CAA7264906.1"/>
    </source>
</evidence>
<comment type="caution">
    <text evidence="3">The sequence shown here is derived from an EMBL/GenBank/DDBJ whole genome shotgun (WGS) entry which is preliminary data.</text>
</comment>
<dbReference type="OrthoDB" id="3267806at2759"/>
<protein>
    <submittedName>
        <fullName evidence="3">Uncharacterized protein</fullName>
    </submittedName>
</protein>
<feature type="transmembrane region" description="Helical" evidence="2">
    <location>
        <begin position="129"/>
        <end position="147"/>
    </location>
</feature>
<evidence type="ECO:0000256" key="1">
    <source>
        <dbReference type="SAM" id="MobiDB-lite"/>
    </source>
</evidence>
<evidence type="ECO:0000313" key="4">
    <source>
        <dbReference type="Proteomes" id="UP000467700"/>
    </source>
</evidence>
<evidence type="ECO:0000256" key="2">
    <source>
        <dbReference type="SAM" id="Phobius"/>
    </source>
</evidence>
<dbReference type="Proteomes" id="UP000467700">
    <property type="component" value="Unassembled WGS sequence"/>
</dbReference>
<feature type="transmembrane region" description="Helical" evidence="2">
    <location>
        <begin position="99"/>
        <end position="123"/>
    </location>
</feature>
<proteinExistence type="predicted"/>